<dbReference type="InterPro" id="IPR036909">
    <property type="entry name" value="Cyt_c-like_dom_sf"/>
</dbReference>
<proteinExistence type="predicted"/>
<dbReference type="Gene3D" id="1.10.760.10">
    <property type="entry name" value="Cytochrome c-like domain"/>
    <property type="match status" value="1"/>
</dbReference>
<protein>
    <recommendedName>
        <fullName evidence="3">Cytochrome c</fullName>
    </recommendedName>
</protein>
<dbReference type="GO" id="GO:0009055">
    <property type="term" value="F:electron transfer activity"/>
    <property type="evidence" value="ECO:0007669"/>
    <property type="project" value="InterPro"/>
</dbReference>
<gene>
    <name evidence="1" type="ORF">C4520_10385</name>
</gene>
<evidence type="ECO:0008006" key="3">
    <source>
        <dbReference type="Google" id="ProtNLM"/>
    </source>
</evidence>
<name>A0A3A4NSU9_ABYX5</name>
<sequence>MVFFACAGASKSLPTAEQLAALEEAPSPIDVDALRSGRALAVTECATCHRFYWPNEYSPAEWDEIVKKMGRRASFDQEQTAAVTLYYTLSSKWTGRSH</sequence>
<dbReference type="GO" id="GO:0020037">
    <property type="term" value="F:heme binding"/>
    <property type="evidence" value="ECO:0007669"/>
    <property type="project" value="InterPro"/>
</dbReference>
<accession>A0A3A4NSU9</accession>
<evidence type="ECO:0000313" key="2">
    <source>
        <dbReference type="Proteomes" id="UP000265882"/>
    </source>
</evidence>
<dbReference type="SUPFAM" id="SSF46626">
    <property type="entry name" value="Cytochrome c"/>
    <property type="match status" value="1"/>
</dbReference>
<comment type="caution">
    <text evidence="1">The sequence shown here is derived from an EMBL/GenBank/DDBJ whole genome shotgun (WGS) entry which is preliminary data.</text>
</comment>
<dbReference type="AlphaFoldDB" id="A0A3A4NSU9"/>
<dbReference type="EMBL" id="QZKU01000070">
    <property type="protein sequence ID" value="RJP21116.1"/>
    <property type="molecule type" value="Genomic_DNA"/>
</dbReference>
<organism evidence="1 2">
    <name type="scientific">Abyssobacteria bacterium (strain SURF_5)</name>
    <dbReference type="NCBI Taxonomy" id="2093360"/>
    <lineage>
        <taxon>Bacteria</taxon>
        <taxon>Pseudomonadati</taxon>
        <taxon>Candidatus Hydrogenedentota</taxon>
        <taxon>Candidatus Abyssobacteria</taxon>
    </lineage>
</organism>
<dbReference type="Proteomes" id="UP000265882">
    <property type="component" value="Unassembled WGS sequence"/>
</dbReference>
<reference evidence="1 2" key="1">
    <citation type="journal article" date="2017" name="ISME J.">
        <title>Energy and carbon metabolisms in a deep terrestrial subsurface fluid microbial community.</title>
        <authorList>
            <person name="Momper L."/>
            <person name="Jungbluth S.P."/>
            <person name="Lee M.D."/>
            <person name="Amend J.P."/>
        </authorList>
    </citation>
    <scope>NUCLEOTIDE SEQUENCE [LARGE SCALE GENOMIC DNA]</scope>
    <source>
        <strain evidence="1">SURF_5</strain>
    </source>
</reference>
<evidence type="ECO:0000313" key="1">
    <source>
        <dbReference type="EMBL" id="RJP21116.1"/>
    </source>
</evidence>